<proteinExistence type="predicted"/>
<evidence type="ECO:0000313" key="4">
    <source>
        <dbReference type="Proteomes" id="UP001501102"/>
    </source>
</evidence>
<dbReference type="InterPro" id="IPR050397">
    <property type="entry name" value="Env_Response_Regulators"/>
</dbReference>
<dbReference type="EMBL" id="BAAAXZ010000100">
    <property type="protein sequence ID" value="GAA2929084.1"/>
    <property type="molecule type" value="Genomic_DNA"/>
</dbReference>
<dbReference type="Pfam" id="PF19307">
    <property type="entry name" value="SrpI-like"/>
    <property type="match status" value="1"/>
</dbReference>
<dbReference type="InterPro" id="IPR000595">
    <property type="entry name" value="cNMP-bd_dom"/>
</dbReference>
<organism evidence="3 4">
    <name type="scientific">Streptomyces thioluteus</name>
    <dbReference type="NCBI Taxonomy" id="66431"/>
    <lineage>
        <taxon>Bacteria</taxon>
        <taxon>Bacillati</taxon>
        <taxon>Actinomycetota</taxon>
        <taxon>Actinomycetes</taxon>
        <taxon>Kitasatosporales</taxon>
        <taxon>Streptomycetaceae</taxon>
        <taxon>Streptomyces</taxon>
    </lineage>
</organism>
<dbReference type="SMART" id="SM00100">
    <property type="entry name" value="cNMP"/>
    <property type="match status" value="1"/>
</dbReference>
<gene>
    <name evidence="3" type="ORF">GCM10020221_26130</name>
</gene>
<dbReference type="CDD" id="cd00038">
    <property type="entry name" value="CAP_ED"/>
    <property type="match status" value="1"/>
</dbReference>
<dbReference type="InterPro" id="IPR018490">
    <property type="entry name" value="cNMP-bd_dom_sf"/>
</dbReference>
<dbReference type="PROSITE" id="PS50042">
    <property type="entry name" value="CNMP_BINDING_3"/>
    <property type="match status" value="1"/>
</dbReference>
<dbReference type="NCBIfam" id="NF041163">
    <property type="entry name" value="encap_f2b"/>
    <property type="match status" value="1"/>
</dbReference>
<feature type="compositionally biased region" description="Basic and acidic residues" evidence="1">
    <location>
        <begin position="386"/>
        <end position="398"/>
    </location>
</feature>
<protein>
    <recommendedName>
        <fullName evidence="2">Cyclic nucleotide-binding domain-containing protein</fullName>
    </recommendedName>
</protein>
<feature type="compositionally biased region" description="Basic residues" evidence="1">
    <location>
        <begin position="423"/>
        <end position="437"/>
    </location>
</feature>
<dbReference type="Pfam" id="PF00027">
    <property type="entry name" value="cNMP_binding"/>
    <property type="match status" value="1"/>
</dbReference>
<dbReference type="Gene3D" id="2.60.120.10">
    <property type="entry name" value="Jelly Rolls"/>
    <property type="match status" value="1"/>
</dbReference>
<comment type="caution">
    <text evidence="3">The sequence shown here is derived from an EMBL/GenBank/DDBJ whole genome shotgun (WGS) entry which is preliminary data.</text>
</comment>
<feature type="region of interest" description="Disordered" evidence="1">
    <location>
        <begin position="348"/>
        <end position="443"/>
    </location>
</feature>
<accession>A0ABN3WVA0</accession>
<keyword evidence="4" id="KW-1185">Reference proteome</keyword>
<feature type="domain" description="Cyclic nucleotide-binding" evidence="2">
    <location>
        <begin position="99"/>
        <end position="210"/>
    </location>
</feature>
<dbReference type="Proteomes" id="UP001501102">
    <property type="component" value="Unassembled WGS sequence"/>
</dbReference>
<sequence>MTTAAHRQVPEESAAGRAQLSLGIAAARNLATTTKTVPQMQGISSRWLLRTLPWVEVKGGTYRVNRRLVYEVGDGRITFVQEGAAVRVVPAELGELPLLRGFEDPDALRALAGRFEQREYAPGQVVAEQGGPVDRVHLIARGKVEKLGTGQYGAETRRGVIADGGFLGAEVLAEEPGTWKFTARALTACTVLTLTRDAYEETAGRSERLRAHVRRREAEKDLPRNKKGEAEISLASGHTGEPVIPGTFVDYELSPREYELSVAQTVLRVHSRVADLYNDPMDQVEQQLRLTIEALRERQESELVNNPEFGLLHNADYSQRISTHSGPPTPDDMDELLSMRRGTKAFFAHTPGRRRPRPRVQQAGARAGQRRRQRQARARVAGRADPALRQDPGDRAGHVLDPGDAPGRGGRGCGRSAADRYPGRVRARSQRPLHGHQRAGDHLLPRQHLLLDGGPRARRARRPGERRGLPLAFVRTRSGPCPRTGFAKDSYGPVGRVRRTDRCHCCRA</sequence>
<name>A0ABN3WVA0_STRTU</name>
<reference evidence="3 4" key="1">
    <citation type="journal article" date="2019" name="Int. J. Syst. Evol. Microbiol.">
        <title>The Global Catalogue of Microorganisms (GCM) 10K type strain sequencing project: providing services to taxonomists for standard genome sequencing and annotation.</title>
        <authorList>
            <consortium name="The Broad Institute Genomics Platform"/>
            <consortium name="The Broad Institute Genome Sequencing Center for Infectious Disease"/>
            <person name="Wu L."/>
            <person name="Ma J."/>
        </authorList>
    </citation>
    <scope>NUCLEOTIDE SEQUENCE [LARGE SCALE GENOMIC DNA]</scope>
    <source>
        <strain evidence="3 4">JCM 4087</strain>
    </source>
</reference>
<evidence type="ECO:0000256" key="1">
    <source>
        <dbReference type="SAM" id="MobiDB-lite"/>
    </source>
</evidence>
<dbReference type="InterPro" id="IPR049817">
    <property type="entry name" value="Encap_f2b"/>
</dbReference>
<dbReference type="SUPFAM" id="SSF51206">
    <property type="entry name" value="cAMP-binding domain-like"/>
    <property type="match status" value="1"/>
</dbReference>
<dbReference type="PANTHER" id="PTHR24567">
    <property type="entry name" value="CRP FAMILY TRANSCRIPTIONAL REGULATORY PROTEIN"/>
    <property type="match status" value="1"/>
</dbReference>
<dbReference type="PANTHER" id="PTHR24567:SF74">
    <property type="entry name" value="HTH-TYPE TRANSCRIPTIONAL REGULATOR ARCR"/>
    <property type="match status" value="1"/>
</dbReference>
<dbReference type="InterPro" id="IPR045641">
    <property type="entry name" value="SrpI-like"/>
</dbReference>
<evidence type="ECO:0000259" key="2">
    <source>
        <dbReference type="PROSITE" id="PS50042"/>
    </source>
</evidence>
<evidence type="ECO:0000313" key="3">
    <source>
        <dbReference type="EMBL" id="GAA2929084.1"/>
    </source>
</evidence>
<feature type="compositionally biased region" description="Basic residues" evidence="1">
    <location>
        <begin position="368"/>
        <end position="377"/>
    </location>
</feature>
<dbReference type="InterPro" id="IPR014710">
    <property type="entry name" value="RmlC-like_jellyroll"/>
</dbReference>